<accession>A0A0F7SMZ4</accession>
<name>A0A0F7SMZ4_PHARH</name>
<keyword evidence="1" id="KW-0472">Membrane</keyword>
<evidence type="ECO:0008006" key="3">
    <source>
        <dbReference type="Google" id="ProtNLM"/>
    </source>
</evidence>
<evidence type="ECO:0000256" key="1">
    <source>
        <dbReference type="SAM" id="Phobius"/>
    </source>
</evidence>
<keyword evidence="1" id="KW-0812">Transmembrane</keyword>
<reference evidence="2" key="1">
    <citation type="submission" date="2014-08" db="EMBL/GenBank/DDBJ databases">
        <authorList>
            <person name="Sharma Rahul"/>
            <person name="Thines Marco"/>
        </authorList>
    </citation>
    <scope>NUCLEOTIDE SEQUENCE</scope>
</reference>
<sequence>MATQFMTSSLAGFGLVAMAYYSISSEMRKEAESISFSLAQTSHLINNPPTPSSILLNTTIPASERYDLLPLSAHIKARWNEDLESLVKGLIKGF</sequence>
<dbReference type="AlphaFoldDB" id="A0A0F7SMZ4"/>
<feature type="transmembrane region" description="Helical" evidence="1">
    <location>
        <begin position="6"/>
        <end position="23"/>
    </location>
</feature>
<protein>
    <recommendedName>
        <fullName evidence="3">Found in mitochondrial proteome protein 51</fullName>
    </recommendedName>
</protein>
<dbReference type="EMBL" id="LN483142">
    <property type="protein sequence ID" value="CED82776.1"/>
    <property type="molecule type" value="Genomic_DNA"/>
</dbReference>
<keyword evidence="1" id="KW-1133">Transmembrane helix</keyword>
<organism evidence="2">
    <name type="scientific">Phaffia rhodozyma</name>
    <name type="common">Yeast</name>
    <name type="synonym">Xanthophyllomyces dendrorhous</name>
    <dbReference type="NCBI Taxonomy" id="264483"/>
    <lineage>
        <taxon>Eukaryota</taxon>
        <taxon>Fungi</taxon>
        <taxon>Dikarya</taxon>
        <taxon>Basidiomycota</taxon>
        <taxon>Agaricomycotina</taxon>
        <taxon>Tremellomycetes</taxon>
        <taxon>Cystofilobasidiales</taxon>
        <taxon>Mrakiaceae</taxon>
        <taxon>Phaffia</taxon>
    </lineage>
</organism>
<evidence type="ECO:0000313" key="2">
    <source>
        <dbReference type="EMBL" id="CED82776.1"/>
    </source>
</evidence>
<proteinExistence type="predicted"/>